<organism evidence="5 6">
    <name type="scientific">Sphingomonas crocodyli</name>
    <dbReference type="NCBI Taxonomy" id="1979270"/>
    <lineage>
        <taxon>Bacteria</taxon>
        <taxon>Pseudomonadati</taxon>
        <taxon>Pseudomonadota</taxon>
        <taxon>Alphaproteobacteria</taxon>
        <taxon>Sphingomonadales</taxon>
        <taxon>Sphingomonadaceae</taxon>
        <taxon>Sphingomonas</taxon>
    </lineage>
</organism>
<evidence type="ECO:0000259" key="4">
    <source>
        <dbReference type="SMART" id="SM01080"/>
    </source>
</evidence>
<keyword evidence="2" id="KW-0812">Transmembrane</keyword>
<dbReference type="SMART" id="SM00331">
    <property type="entry name" value="PP2C_SIG"/>
    <property type="match status" value="1"/>
</dbReference>
<evidence type="ECO:0000256" key="1">
    <source>
        <dbReference type="ARBA" id="ARBA00022801"/>
    </source>
</evidence>
<keyword evidence="6" id="KW-1185">Reference proteome</keyword>
<evidence type="ECO:0000313" key="5">
    <source>
        <dbReference type="EMBL" id="RVT89219.1"/>
    </source>
</evidence>
<accession>A0A437LUZ9</accession>
<dbReference type="EMBL" id="SACN01000006">
    <property type="protein sequence ID" value="RVT89219.1"/>
    <property type="molecule type" value="Genomic_DNA"/>
</dbReference>
<dbReference type="GO" id="GO:0016791">
    <property type="term" value="F:phosphatase activity"/>
    <property type="evidence" value="ECO:0007669"/>
    <property type="project" value="TreeGrafter"/>
</dbReference>
<protein>
    <submittedName>
        <fullName evidence="5">CHASE2 domain-containing protein</fullName>
    </submittedName>
</protein>
<reference evidence="5 6" key="1">
    <citation type="submission" date="2019-01" db="EMBL/GenBank/DDBJ databases">
        <authorList>
            <person name="Chen W.-M."/>
        </authorList>
    </citation>
    <scope>NUCLEOTIDE SEQUENCE [LARGE SCALE GENOMIC DNA]</scope>
    <source>
        <strain evidence="5 6">CCP-7</strain>
    </source>
</reference>
<dbReference type="InterPro" id="IPR052016">
    <property type="entry name" value="Bact_Sigma-Reg"/>
</dbReference>
<keyword evidence="2" id="KW-0472">Membrane</keyword>
<comment type="caution">
    <text evidence="5">The sequence shown here is derived from an EMBL/GenBank/DDBJ whole genome shotgun (WGS) entry which is preliminary data.</text>
</comment>
<gene>
    <name evidence="5" type="ORF">EOD43_23195</name>
</gene>
<feature type="domain" description="CHASE2" evidence="4">
    <location>
        <begin position="38"/>
        <end position="312"/>
    </location>
</feature>
<evidence type="ECO:0000259" key="3">
    <source>
        <dbReference type="SMART" id="SM00331"/>
    </source>
</evidence>
<sequence>MADSRPRMSAASRIDRGWLIVALLATALAAALVLGRLTERLDYIIYDHILSAAERAPPEDIVIVAIDNASLEEIGPWPWPRNVHAALLDRLAEAKPLGVGYDVLFVDPTPDDAILAAAMARNRTFLPLVIDVPGRNGAPYDVLPPAGPLASAAAGIAHDNLHFEGDRVVRQAFLDEGGADRSWIQLGAIMAGQRPDRDIAAGRDGFWQGRPVLIPFGGEAGHIRTISFTDVLNGRIPPQFIAGHHVLVGATAEGLGSSYSTPTSGEISQMSGVEIQAHLLDALLRGDVIFPASQLWVLGIAIAAVWIFLGGLLWLRRGGVAILAFVLIVGVVALSFGLFRFGHIWLPPVSALIALLFVIAVEAWRERVRLRETLMRERISAAAVEGELQAARTIQLGMLPPRADLSAFDPRLDVDALLEPAKSIGGDLYDLIRIDADRIAFLVGDVTGKGVPAALFMALSKALAKSVVLRGVPNLADAASILNEELTRDNSEAMNVTMLIGILNLATGELRLMSAGHEDPLHIRADGEIAIHKLDGGPPFCIVDFPYPDEPMMLAPGETILLISDGVSEAIDGTGGLFGRDRLFAAIRGSGSATAMVEGVRDAVRAFEGGTDPTDDLTVMALRYLG</sequence>
<dbReference type="AlphaFoldDB" id="A0A437LUZ9"/>
<dbReference type="PANTHER" id="PTHR43156:SF2">
    <property type="entry name" value="STAGE II SPORULATION PROTEIN E"/>
    <property type="match status" value="1"/>
</dbReference>
<feature type="transmembrane region" description="Helical" evidence="2">
    <location>
        <begin position="295"/>
        <end position="315"/>
    </location>
</feature>
<name>A0A437LUZ9_9SPHN</name>
<dbReference type="OrthoDB" id="9789782at2"/>
<evidence type="ECO:0000313" key="6">
    <source>
        <dbReference type="Proteomes" id="UP000282971"/>
    </source>
</evidence>
<dbReference type="PANTHER" id="PTHR43156">
    <property type="entry name" value="STAGE II SPORULATION PROTEIN E-RELATED"/>
    <property type="match status" value="1"/>
</dbReference>
<dbReference type="Pfam" id="PF05226">
    <property type="entry name" value="CHASE2"/>
    <property type="match status" value="1"/>
</dbReference>
<dbReference type="InterPro" id="IPR001932">
    <property type="entry name" value="PPM-type_phosphatase-like_dom"/>
</dbReference>
<feature type="domain" description="PPM-type phosphatase" evidence="3">
    <location>
        <begin position="409"/>
        <end position="624"/>
    </location>
</feature>
<dbReference type="InterPro" id="IPR036457">
    <property type="entry name" value="PPM-type-like_dom_sf"/>
</dbReference>
<feature type="transmembrane region" description="Helical" evidence="2">
    <location>
        <begin position="345"/>
        <end position="364"/>
    </location>
</feature>
<feature type="transmembrane region" description="Helical" evidence="2">
    <location>
        <begin position="320"/>
        <end position="339"/>
    </location>
</feature>
<dbReference type="Proteomes" id="UP000282971">
    <property type="component" value="Unassembled WGS sequence"/>
</dbReference>
<keyword evidence="2" id="KW-1133">Transmembrane helix</keyword>
<keyword evidence="1" id="KW-0378">Hydrolase</keyword>
<dbReference type="RefSeq" id="WP_127746809.1">
    <property type="nucleotide sequence ID" value="NZ_SACN01000006.1"/>
</dbReference>
<proteinExistence type="predicted"/>
<dbReference type="Pfam" id="PF07228">
    <property type="entry name" value="SpoIIE"/>
    <property type="match status" value="1"/>
</dbReference>
<dbReference type="SMART" id="SM01080">
    <property type="entry name" value="CHASE2"/>
    <property type="match status" value="1"/>
</dbReference>
<evidence type="ECO:0000256" key="2">
    <source>
        <dbReference type="SAM" id="Phobius"/>
    </source>
</evidence>
<dbReference type="InterPro" id="IPR007890">
    <property type="entry name" value="CHASE2"/>
</dbReference>
<dbReference type="Gene3D" id="3.60.40.10">
    <property type="entry name" value="PPM-type phosphatase domain"/>
    <property type="match status" value="1"/>
</dbReference>